<proteinExistence type="predicted"/>
<protein>
    <submittedName>
        <fullName evidence="1">Uncharacterized protein</fullName>
    </submittedName>
</protein>
<keyword evidence="2" id="KW-1185">Reference proteome</keyword>
<dbReference type="KEGG" id="same:SAMCFNEI73_Ch1824"/>
<dbReference type="Proteomes" id="UP000182306">
    <property type="component" value="Chromosome"/>
</dbReference>
<evidence type="ECO:0000313" key="1">
    <source>
        <dbReference type="EMBL" id="APG91114.1"/>
    </source>
</evidence>
<sequence>MHELFNPNLPPEALLSGRFRIHAVKSDAMEPALRGGRDYALLAPVTAYQGEGTYLIDDGLSLDLYRVTNTLEKCGALCLSRENPRYGSKTIGRDDFNERVVGIVVADIKVRNERFLAARR</sequence>
<dbReference type="AlphaFoldDB" id="A0A1L3LM18"/>
<reference evidence="1 2" key="1">
    <citation type="submission" date="2015-10" db="EMBL/GenBank/DDBJ databases">
        <title>Genomic differences between typical nodule nitrogen-fixing rhizobial strains and those coming from bean seeds.</title>
        <authorList>
            <person name="Peralta H."/>
            <person name="Aguilar-Vera A."/>
            <person name="Diaz R."/>
            <person name="Mora Y."/>
            <person name="Martinez-Batallar G."/>
            <person name="Salazar E."/>
            <person name="Vargas-Lagunas C."/>
            <person name="Encarnacion S."/>
            <person name="Girard L."/>
            <person name="Mora J."/>
        </authorList>
    </citation>
    <scope>NUCLEOTIDE SEQUENCE [LARGE SCALE GENOMIC DNA]</scope>
    <source>
        <strain evidence="1 2">CFNEI 73</strain>
    </source>
</reference>
<accession>A0A1L3LM18</accession>
<gene>
    <name evidence="1" type="ORF">SAMCFNEI73_Ch1824</name>
</gene>
<dbReference type="RefSeq" id="WP_064253663.1">
    <property type="nucleotide sequence ID" value="NZ_CP013107.1"/>
</dbReference>
<name>A0A1L3LM18_9HYPH</name>
<dbReference type="OrthoDB" id="8280904at2"/>
<dbReference type="EMBL" id="CP013107">
    <property type="protein sequence ID" value="APG91114.1"/>
    <property type="molecule type" value="Genomic_DNA"/>
</dbReference>
<organism evidence="1 2">
    <name type="scientific">Sinorhizobium americanum</name>
    <dbReference type="NCBI Taxonomy" id="194963"/>
    <lineage>
        <taxon>Bacteria</taxon>
        <taxon>Pseudomonadati</taxon>
        <taxon>Pseudomonadota</taxon>
        <taxon>Alphaproteobacteria</taxon>
        <taxon>Hyphomicrobiales</taxon>
        <taxon>Rhizobiaceae</taxon>
        <taxon>Sinorhizobium/Ensifer group</taxon>
        <taxon>Sinorhizobium</taxon>
    </lineage>
</organism>
<evidence type="ECO:0000313" key="2">
    <source>
        <dbReference type="Proteomes" id="UP000182306"/>
    </source>
</evidence>